<accession>A0A517DYH5</accession>
<evidence type="ECO:0000256" key="4">
    <source>
        <dbReference type="ARBA" id="ARBA00022475"/>
    </source>
</evidence>
<reference evidence="9 10" key="1">
    <citation type="submission" date="2019-02" db="EMBL/GenBank/DDBJ databases">
        <title>Closed genome of Sporomusa termitida DSM 4440.</title>
        <authorList>
            <person name="Poehlein A."/>
            <person name="Daniel R."/>
        </authorList>
    </citation>
    <scope>NUCLEOTIDE SEQUENCE [LARGE SCALE GENOMIC DNA]</scope>
    <source>
        <strain evidence="9 10">DSM 4440</strain>
    </source>
</reference>
<feature type="transmembrane region" description="Helical" evidence="8">
    <location>
        <begin position="155"/>
        <end position="176"/>
    </location>
</feature>
<dbReference type="PANTHER" id="PTHR30472:SF70">
    <property type="entry name" value="MOLYBDATE IMPORT SYSTEM PERMEASE PROTEIN MOLB"/>
    <property type="match status" value="1"/>
</dbReference>
<dbReference type="OrthoDB" id="9792889at2"/>
<dbReference type="InterPro" id="IPR037294">
    <property type="entry name" value="ABC_BtuC-like"/>
</dbReference>
<evidence type="ECO:0000313" key="10">
    <source>
        <dbReference type="Proteomes" id="UP000320776"/>
    </source>
</evidence>
<dbReference type="CDD" id="cd06550">
    <property type="entry name" value="TM_ABC_iron-siderophores_like"/>
    <property type="match status" value="1"/>
</dbReference>
<dbReference type="FunFam" id="1.10.3470.10:FF:000001">
    <property type="entry name" value="Vitamin B12 ABC transporter permease BtuC"/>
    <property type="match status" value="1"/>
</dbReference>
<dbReference type="AlphaFoldDB" id="A0A517DYH5"/>
<dbReference type="SUPFAM" id="SSF81345">
    <property type="entry name" value="ABC transporter involved in vitamin B12 uptake, BtuC"/>
    <property type="match status" value="1"/>
</dbReference>
<gene>
    <name evidence="9" type="ORF">SPTER_38320</name>
</gene>
<proteinExistence type="inferred from homology"/>
<dbReference type="KEGG" id="sted:SPTER_38320"/>
<dbReference type="InterPro" id="IPR000522">
    <property type="entry name" value="ABC_transptr_permease_BtuC"/>
</dbReference>
<dbReference type="Pfam" id="PF01032">
    <property type="entry name" value="FecCD"/>
    <property type="match status" value="1"/>
</dbReference>
<feature type="transmembrane region" description="Helical" evidence="8">
    <location>
        <begin position="317"/>
        <end position="336"/>
    </location>
</feature>
<dbReference type="PANTHER" id="PTHR30472">
    <property type="entry name" value="FERRIC ENTEROBACTIN TRANSPORT SYSTEM PERMEASE PROTEIN"/>
    <property type="match status" value="1"/>
</dbReference>
<keyword evidence="10" id="KW-1185">Reference proteome</keyword>
<feature type="transmembrane region" description="Helical" evidence="8">
    <location>
        <begin position="101"/>
        <end position="121"/>
    </location>
</feature>
<feature type="transmembrane region" description="Helical" evidence="8">
    <location>
        <begin position="128"/>
        <end position="149"/>
    </location>
</feature>
<dbReference type="GO" id="GO:0033214">
    <property type="term" value="P:siderophore-iron import into cell"/>
    <property type="evidence" value="ECO:0007669"/>
    <property type="project" value="TreeGrafter"/>
</dbReference>
<keyword evidence="7 8" id="KW-0472">Membrane</keyword>
<evidence type="ECO:0000256" key="1">
    <source>
        <dbReference type="ARBA" id="ARBA00004651"/>
    </source>
</evidence>
<feature type="transmembrane region" description="Helical" evidence="8">
    <location>
        <begin position="69"/>
        <end position="89"/>
    </location>
</feature>
<dbReference type="EMBL" id="CP036259">
    <property type="protein sequence ID" value="QDR82405.1"/>
    <property type="molecule type" value="Genomic_DNA"/>
</dbReference>
<feature type="transmembrane region" description="Helical" evidence="8">
    <location>
        <begin position="246"/>
        <end position="275"/>
    </location>
</feature>
<organism evidence="9 10">
    <name type="scientific">Sporomusa termitida</name>
    <dbReference type="NCBI Taxonomy" id="2377"/>
    <lineage>
        <taxon>Bacteria</taxon>
        <taxon>Bacillati</taxon>
        <taxon>Bacillota</taxon>
        <taxon>Negativicutes</taxon>
        <taxon>Selenomonadales</taxon>
        <taxon>Sporomusaceae</taxon>
        <taxon>Sporomusa</taxon>
    </lineage>
</organism>
<evidence type="ECO:0000256" key="2">
    <source>
        <dbReference type="ARBA" id="ARBA00007935"/>
    </source>
</evidence>
<evidence type="ECO:0000313" key="9">
    <source>
        <dbReference type="EMBL" id="QDR82405.1"/>
    </source>
</evidence>
<dbReference type="Proteomes" id="UP000320776">
    <property type="component" value="Chromosome"/>
</dbReference>
<keyword evidence="5 8" id="KW-0812">Transmembrane</keyword>
<evidence type="ECO:0000256" key="3">
    <source>
        <dbReference type="ARBA" id="ARBA00022448"/>
    </source>
</evidence>
<dbReference type="GO" id="GO:0022857">
    <property type="term" value="F:transmembrane transporter activity"/>
    <property type="evidence" value="ECO:0007669"/>
    <property type="project" value="InterPro"/>
</dbReference>
<sequence>MAKITEQSVASIKFSLLIMVLVAIFFLSFLIGRYPIAPDIALGILLSKIIHLTPFWTEDMEIIMLKIRLPRITAAILVGAALSASGAAYQGMFRNPMVSPGILGVTAGASFGAALAILLSLNAVGIQLAAFAFGLLAVTATYLITLWLGKKGETILIMILAGIIIGTLFTSFVSLIKYVADPNDALPAITYWLMGSLAAVNNRDVYLAAVPIVAGLFVLTLLRWNLNVMSFGDEEAKALGINTVRLRIIVVVCATMVTASAVAISGVIGLVGLVVPHLSRLLVGPNYKILLPVAIVMGSIFMLLVDDLARTMFAVEVPLGILTSIIGAPFFLYLLLHTRKGWA</sequence>
<feature type="transmembrane region" description="Helical" evidence="8">
    <location>
        <begin position="12"/>
        <end position="34"/>
    </location>
</feature>
<dbReference type="RefSeq" id="WP_144351798.1">
    <property type="nucleotide sequence ID" value="NZ_CP036259.1"/>
</dbReference>
<keyword evidence="4" id="KW-1003">Cell membrane</keyword>
<evidence type="ECO:0000256" key="5">
    <source>
        <dbReference type="ARBA" id="ARBA00022692"/>
    </source>
</evidence>
<feature type="transmembrane region" description="Helical" evidence="8">
    <location>
        <begin position="287"/>
        <end position="305"/>
    </location>
</feature>
<feature type="transmembrane region" description="Helical" evidence="8">
    <location>
        <begin position="205"/>
        <end position="226"/>
    </location>
</feature>
<evidence type="ECO:0000256" key="8">
    <source>
        <dbReference type="SAM" id="Phobius"/>
    </source>
</evidence>
<protein>
    <submittedName>
        <fullName evidence="9">Putative ABC transporter permease protein</fullName>
    </submittedName>
</protein>
<dbReference type="GO" id="GO:0005886">
    <property type="term" value="C:plasma membrane"/>
    <property type="evidence" value="ECO:0007669"/>
    <property type="project" value="UniProtKB-SubCell"/>
</dbReference>
<comment type="similarity">
    <text evidence="2">Belongs to the binding-protein-dependent transport system permease family. FecCD subfamily.</text>
</comment>
<keyword evidence="6 8" id="KW-1133">Transmembrane helix</keyword>
<name>A0A517DYH5_9FIRM</name>
<dbReference type="Gene3D" id="1.10.3470.10">
    <property type="entry name" value="ABC transporter involved in vitamin B12 uptake, BtuC"/>
    <property type="match status" value="1"/>
</dbReference>
<keyword evidence="3" id="KW-0813">Transport</keyword>
<evidence type="ECO:0000256" key="6">
    <source>
        <dbReference type="ARBA" id="ARBA00022989"/>
    </source>
</evidence>
<comment type="subcellular location">
    <subcellularLocation>
        <location evidence="1">Cell membrane</location>
        <topology evidence="1">Multi-pass membrane protein</topology>
    </subcellularLocation>
</comment>
<evidence type="ECO:0000256" key="7">
    <source>
        <dbReference type="ARBA" id="ARBA00023136"/>
    </source>
</evidence>